<dbReference type="Proteomes" id="UP000224567">
    <property type="component" value="Unassembled WGS sequence"/>
</dbReference>
<evidence type="ECO:0000313" key="4">
    <source>
        <dbReference type="Proteomes" id="UP000224567"/>
    </source>
</evidence>
<sequence>MVDKSEENDTKPTTSEHTTSQQMASEQQESEHAKSEEHNSDHPNFEEHESGQPKFEGPLTESPSFEYPEVGQKFHDYDLGWTTREGTSFFPTLVREFYANYQAHLENMCKEGKNVVYQPLSDKVPVRGVMVDVSKTTINRFLHGPNFTPQATSPTFYAWLKHRENKRSWLAILIADGELEWLTNPSERIFKASLNSEERLWWGIVCTYFMPIDGDNIIGDDKEILVASFVDNLKVNFGEIIAEEIKIWVLRTDTNTSATVPTTEFAFNFINIKKAAKQSSWCEAQLQLFAKQFMAAVYRRVKATLDPYKALSGRIDELENCFNAWSKERTVPEIALFRSDLDKVKIEVGKIQQHQFIVSTNPTIEESKGEIPFLDLTEKSVKKKKKKSKNKGNSKRERPGNDKERKVEKRARKKTKKKKMKKARIESIVDNERWEVAIRA</sequence>
<dbReference type="InterPro" id="IPR046796">
    <property type="entry name" value="Transposase_32_dom"/>
</dbReference>
<proteinExistence type="predicted"/>
<accession>A0A2G2WCK6</accession>
<keyword evidence="4" id="KW-1185">Reference proteome</keyword>
<protein>
    <recommendedName>
        <fullName evidence="2">Putative plant transposon protein domain-containing protein</fullName>
    </recommendedName>
</protein>
<name>A0A2G2WCK6_CAPBA</name>
<evidence type="ECO:0000256" key="1">
    <source>
        <dbReference type="SAM" id="MobiDB-lite"/>
    </source>
</evidence>
<comment type="caution">
    <text evidence="3">The sequence shown here is derived from an EMBL/GenBank/DDBJ whole genome shotgun (WGS) entry which is preliminary data.</text>
</comment>
<evidence type="ECO:0000313" key="3">
    <source>
        <dbReference type="EMBL" id="PHT42981.1"/>
    </source>
</evidence>
<feature type="region of interest" description="Disordered" evidence="1">
    <location>
        <begin position="380"/>
        <end position="424"/>
    </location>
</feature>
<gene>
    <name evidence="3" type="ORF">CQW23_17006</name>
</gene>
<feature type="region of interest" description="Disordered" evidence="1">
    <location>
        <begin position="1"/>
        <end position="66"/>
    </location>
</feature>
<dbReference type="AlphaFoldDB" id="A0A2G2WCK6"/>
<dbReference type="OrthoDB" id="10604137at2759"/>
<feature type="compositionally biased region" description="Basic and acidic residues" evidence="1">
    <location>
        <begin position="29"/>
        <end position="51"/>
    </location>
</feature>
<feature type="compositionally biased region" description="Basic and acidic residues" evidence="1">
    <location>
        <begin position="394"/>
        <end position="407"/>
    </location>
</feature>
<dbReference type="EMBL" id="MLFT02000007">
    <property type="protein sequence ID" value="PHT42981.1"/>
    <property type="molecule type" value="Genomic_DNA"/>
</dbReference>
<reference evidence="4" key="2">
    <citation type="journal article" date="2017" name="J. Anim. Genet.">
        <title>Multiple reference genome sequences of hot pepper reveal the massive evolution of plant disease resistance genes by retroduplication.</title>
        <authorList>
            <person name="Kim S."/>
            <person name="Park J."/>
            <person name="Yeom S.-I."/>
            <person name="Kim Y.-M."/>
            <person name="Seo E."/>
            <person name="Kim K.-T."/>
            <person name="Kim M.-S."/>
            <person name="Lee J.M."/>
            <person name="Cheong K."/>
            <person name="Shin H.-S."/>
            <person name="Kim S.-B."/>
            <person name="Han K."/>
            <person name="Lee J."/>
            <person name="Park M."/>
            <person name="Lee H.-A."/>
            <person name="Lee H.-Y."/>
            <person name="Lee Y."/>
            <person name="Oh S."/>
            <person name="Lee J.H."/>
            <person name="Choi E."/>
            <person name="Choi E."/>
            <person name="Lee S.E."/>
            <person name="Jeon J."/>
            <person name="Kim H."/>
            <person name="Choi G."/>
            <person name="Song H."/>
            <person name="Lee J."/>
            <person name="Lee S.-C."/>
            <person name="Kwon J.-K."/>
            <person name="Lee H.-Y."/>
            <person name="Koo N."/>
            <person name="Hong Y."/>
            <person name="Kim R.W."/>
            <person name="Kang W.-H."/>
            <person name="Huh J.H."/>
            <person name="Kang B.-C."/>
            <person name="Yang T.-J."/>
            <person name="Lee Y.-H."/>
            <person name="Bennetzen J.L."/>
            <person name="Choi D."/>
        </authorList>
    </citation>
    <scope>NUCLEOTIDE SEQUENCE [LARGE SCALE GENOMIC DNA]</scope>
    <source>
        <strain evidence="4">cv. PBC81</strain>
    </source>
</reference>
<evidence type="ECO:0000259" key="2">
    <source>
        <dbReference type="Pfam" id="PF20167"/>
    </source>
</evidence>
<feature type="compositionally biased region" description="Basic and acidic residues" evidence="1">
    <location>
        <begin position="1"/>
        <end position="10"/>
    </location>
</feature>
<dbReference type="Pfam" id="PF20167">
    <property type="entry name" value="Transposase_32"/>
    <property type="match status" value="1"/>
</dbReference>
<organism evidence="3 4">
    <name type="scientific">Capsicum baccatum</name>
    <name type="common">Peruvian pepper</name>
    <dbReference type="NCBI Taxonomy" id="33114"/>
    <lineage>
        <taxon>Eukaryota</taxon>
        <taxon>Viridiplantae</taxon>
        <taxon>Streptophyta</taxon>
        <taxon>Embryophyta</taxon>
        <taxon>Tracheophyta</taxon>
        <taxon>Spermatophyta</taxon>
        <taxon>Magnoliopsida</taxon>
        <taxon>eudicotyledons</taxon>
        <taxon>Gunneridae</taxon>
        <taxon>Pentapetalae</taxon>
        <taxon>asterids</taxon>
        <taxon>lamiids</taxon>
        <taxon>Solanales</taxon>
        <taxon>Solanaceae</taxon>
        <taxon>Solanoideae</taxon>
        <taxon>Capsiceae</taxon>
        <taxon>Capsicum</taxon>
    </lineage>
</organism>
<feature type="domain" description="Putative plant transposon protein" evidence="2">
    <location>
        <begin position="80"/>
        <end position="252"/>
    </location>
</feature>
<feature type="compositionally biased region" description="Basic residues" evidence="1">
    <location>
        <begin position="408"/>
        <end position="422"/>
    </location>
</feature>
<feature type="compositionally biased region" description="Basic residues" evidence="1">
    <location>
        <begin position="381"/>
        <end position="393"/>
    </location>
</feature>
<reference evidence="3 4" key="1">
    <citation type="journal article" date="2017" name="Genome Biol.">
        <title>New reference genome sequences of hot pepper reveal the massive evolution of plant disease-resistance genes by retroduplication.</title>
        <authorList>
            <person name="Kim S."/>
            <person name="Park J."/>
            <person name="Yeom S.I."/>
            <person name="Kim Y.M."/>
            <person name="Seo E."/>
            <person name="Kim K.T."/>
            <person name="Kim M.S."/>
            <person name="Lee J.M."/>
            <person name="Cheong K."/>
            <person name="Shin H.S."/>
            <person name="Kim S.B."/>
            <person name="Han K."/>
            <person name="Lee J."/>
            <person name="Park M."/>
            <person name="Lee H.A."/>
            <person name="Lee H.Y."/>
            <person name="Lee Y."/>
            <person name="Oh S."/>
            <person name="Lee J.H."/>
            <person name="Choi E."/>
            <person name="Choi E."/>
            <person name="Lee S.E."/>
            <person name="Jeon J."/>
            <person name="Kim H."/>
            <person name="Choi G."/>
            <person name="Song H."/>
            <person name="Lee J."/>
            <person name="Lee S.C."/>
            <person name="Kwon J.K."/>
            <person name="Lee H.Y."/>
            <person name="Koo N."/>
            <person name="Hong Y."/>
            <person name="Kim R.W."/>
            <person name="Kang W.H."/>
            <person name="Huh J.H."/>
            <person name="Kang B.C."/>
            <person name="Yang T.J."/>
            <person name="Lee Y.H."/>
            <person name="Bennetzen J.L."/>
            <person name="Choi D."/>
        </authorList>
    </citation>
    <scope>NUCLEOTIDE SEQUENCE [LARGE SCALE GENOMIC DNA]</scope>
    <source>
        <strain evidence="4">cv. PBC81</strain>
    </source>
</reference>